<dbReference type="Proteomes" id="UP000316609">
    <property type="component" value="Unassembled WGS sequence"/>
</dbReference>
<dbReference type="AlphaFoldDB" id="A0A538TD98"/>
<gene>
    <name evidence="1" type="ORF">E6K78_12625</name>
</gene>
<reference evidence="1 2" key="1">
    <citation type="journal article" date="2019" name="Nat. Microbiol.">
        <title>Mediterranean grassland soil C-N compound turnover is dependent on rainfall and depth, and is mediated by genomically divergent microorganisms.</title>
        <authorList>
            <person name="Diamond S."/>
            <person name="Andeer P.F."/>
            <person name="Li Z."/>
            <person name="Crits-Christoph A."/>
            <person name="Burstein D."/>
            <person name="Anantharaman K."/>
            <person name="Lane K.R."/>
            <person name="Thomas B.C."/>
            <person name="Pan C."/>
            <person name="Northen T.R."/>
            <person name="Banfield J.F."/>
        </authorList>
    </citation>
    <scope>NUCLEOTIDE SEQUENCE [LARGE SCALE GENOMIC DNA]</scope>
    <source>
        <strain evidence="1">WS_8</strain>
    </source>
</reference>
<name>A0A538TD98_UNCEI</name>
<dbReference type="InterPro" id="IPR036390">
    <property type="entry name" value="WH_DNA-bd_sf"/>
</dbReference>
<dbReference type="SUPFAM" id="SSF46785">
    <property type="entry name" value="Winged helix' DNA-binding domain"/>
    <property type="match status" value="1"/>
</dbReference>
<evidence type="ECO:0000313" key="2">
    <source>
        <dbReference type="Proteomes" id="UP000316609"/>
    </source>
</evidence>
<dbReference type="EMBL" id="VBOY01000169">
    <property type="protein sequence ID" value="TMQ61598.1"/>
    <property type="molecule type" value="Genomic_DNA"/>
</dbReference>
<evidence type="ECO:0000313" key="1">
    <source>
        <dbReference type="EMBL" id="TMQ61598.1"/>
    </source>
</evidence>
<dbReference type="InterPro" id="IPR019238">
    <property type="entry name" value="AbiEi_2"/>
</dbReference>
<organism evidence="1 2">
    <name type="scientific">Eiseniibacteriota bacterium</name>
    <dbReference type="NCBI Taxonomy" id="2212470"/>
    <lineage>
        <taxon>Bacteria</taxon>
        <taxon>Candidatus Eiseniibacteriota</taxon>
    </lineage>
</organism>
<proteinExistence type="predicted"/>
<accession>A0A538TD98</accession>
<dbReference type="Pfam" id="PF09952">
    <property type="entry name" value="AbiEi_2"/>
    <property type="match status" value="1"/>
</dbReference>
<sequence length="348" mass="39211">MSKFTEIRRSAVQELRALFSRATAWEESPDFKAGTQTTDLMVKFKLGTSEHKLALKITSLGQPREIREAMTRLGEIGRDLPEVYPLAVSQYISPQSAALLKRNNFGYLDLSGNCYLSFGNVLIEKEGKPNARPSTRPLKSLFAPRATRVVRALLVDPQHAWRLEELAKTADVSLGHAHNVVKRLEELSWVDRGDHQRIQLTRPGELLDGWVDAYSYRLNRMGTYFSPERITRRLVGDIARAAHAESRRYAFTLHSGAALVAPNVRLPAIHCYLEGNPEPIARALGLRPGEGEGNVYLMTPYDEGVFHAPIEKGGLPVVSLPQLYADLYHYERRGREQAAYLRREAMGY</sequence>
<comment type="caution">
    <text evidence="1">The sequence shown here is derived from an EMBL/GenBank/DDBJ whole genome shotgun (WGS) entry which is preliminary data.</text>
</comment>
<protein>
    <submittedName>
        <fullName evidence="1">Uncharacterized protein</fullName>
    </submittedName>
</protein>